<evidence type="ECO:0000313" key="3">
    <source>
        <dbReference type="Proteomes" id="UP001385951"/>
    </source>
</evidence>
<dbReference type="InterPro" id="IPR010730">
    <property type="entry name" value="HET"/>
</dbReference>
<feature type="domain" description="Heterokaryon incompatibility" evidence="1">
    <location>
        <begin position="97"/>
        <end position="194"/>
    </location>
</feature>
<evidence type="ECO:0000313" key="2">
    <source>
        <dbReference type="EMBL" id="KAK7685490.1"/>
    </source>
</evidence>
<comment type="caution">
    <text evidence="2">The sequence shown here is derived from an EMBL/GenBank/DDBJ whole genome shotgun (WGS) entry which is preliminary data.</text>
</comment>
<dbReference type="PANTHER" id="PTHR24148">
    <property type="entry name" value="ANKYRIN REPEAT DOMAIN-CONTAINING PROTEIN 39 HOMOLOG-RELATED"/>
    <property type="match status" value="1"/>
</dbReference>
<name>A0AAW0G300_9APHY</name>
<protein>
    <recommendedName>
        <fullName evidence="1">Heterokaryon incompatibility domain-containing protein</fullName>
    </recommendedName>
</protein>
<organism evidence="2 3">
    <name type="scientific">Cerrena zonata</name>
    <dbReference type="NCBI Taxonomy" id="2478898"/>
    <lineage>
        <taxon>Eukaryota</taxon>
        <taxon>Fungi</taxon>
        <taxon>Dikarya</taxon>
        <taxon>Basidiomycota</taxon>
        <taxon>Agaricomycotina</taxon>
        <taxon>Agaricomycetes</taxon>
        <taxon>Polyporales</taxon>
        <taxon>Cerrenaceae</taxon>
        <taxon>Cerrena</taxon>
    </lineage>
</organism>
<dbReference type="Pfam" id="PF06985">
    <property type="entry name" value="HET"/>
    <property type="match status" value="1"/>
</dbReference>
<proteinExistence type="predicted"/>
<sequence>MPQSTSSSSVNEQPLLVRDVALESNVIDTIKPSKSKKVQFNSIVSISLDSLRDMVFDLTPYATEERYRFIDCDAFVNRRTLQIYETVELPSSFKQMYGVVSYVWLGLPATPEDLLRDGSFRVFCGTHSDGTIREDGGPISMKILEYVCRWCLQASAPYFWLDRLCILQTSKRDKIWQISRMCKIYEGCEECIVLPAGLQRLASVSDETSWADRAWTYQETIVTWDYAIVLTKDWRTKPAGYKWLVDDECRWQYLQTFFVEGADLLVPRSIDNSDGEVLSDIEAPCLILGRNKQSIDTLQSIIRYKVWNFLSEDHEQIDEFAIQQLILQGIQMRTSSRPVDMVWSIVDLLDAQEELKARIGDFKENERFQATLALVEMILRDQDEDNPGESAFLDLPLWVSLETLDDVPTGRADVTSMLTLEKLATLLDHNQERDQDITIGYKVTPLNEWKYEIKYMEEFSIEGAKAIAKRIPEASLLTVYYGEEDRVMVEHEDEGHMEIVQYLDVKLGHRARSPVEEQGIELLSNAFVFAWSLRLTGHPVIRFYKLGLNDAHR</sequence>
<dbReference type="AlphaFoldDB" id="A0AAW0G300"/>
<accession>A0AAW0G300</accession>
<gene>
    <name evidence="2" type="ORF">QCA50_011354</name>
</gene>
<dbReference type="Proteomes" id="UP001385951">
    <property type="component" value="Unassembled WGS sequence"/>
</dbReference>
<reference evidence="2 3" key="1">
    <citation type="submission" date="2022-09" db="EMBL/GenBank/DDBJ databases">
        <authorList>
            <person name="Palmer J.M."/>
        </authorList>
    </citation>
    <scope>NUCLEOTIDE SEQUENCE [LARGE SCALE GENOMIC DNA]</scope>
    <source>
        <strain evidence="2 3">DSM 7382</strain>
    </source>
</reference>
<dbReference type="InterPro" id="IPR052895">
    <property type="entry name" value="HetReg/Transcr_Mod"/>
</dbReference>
<dbReference type="EMBL" id="JASBNA010000020">
    <property type="protein sequence ID" value="KAK7685490.1"/>
    <property type="molecule type" value="Genomic_DNA"/>
</dbReference>
<evidence type="ECO:0000259" key="1">
    <source>
        <dbReference type="Pfam" id="PF06985"/>
    </source>
</evidence>
<dbReference type="PANTHER" id="PTHR24148:SF64">
    <property type="entry name" value="HETEROKARYON INCOMPATIBILITY DOMAIN-CONTAINING PROTEIN"/>
    <property type="match status" value="1"/>
</dbReference>
<keyword evidence="3" id="KW-1185">Reference proteome</keyword>